<gene>
    <name evidence="2" type="ORF">OHC33_006581</name>
</gene>
<evidence type="ECO:0000256" key="1">
    <source>
        <dbReference type="SAM" id="MobiDB-lite"/>
    </source>
</evidence>
<dbReference type="EMBL" id="JAKLMC020000015">
    <property type="protein sequence ID" value="KAK5952536.1"/>
    <property type="molecule type" value="Genomic_DNA"/>
</dbReference>
<comment type="caution">
    <text evidence="2">The sequence shown here is derived from an EMBL/GenBank/DDBJ whole genome shotgun (WGS) entry which is preliminary data.</text>
</comment>
<accession>A0AAN8I712</accession>
<dbReference type="AlphaFoldDB" id="A0AAN8I712"/>
<name>A0AAN8I712_9EURO</name>
<organism evidence="2 3">
    <name type="scientific">Knufia fluminis</name>
    <dbReference type="NCBI Taxonomy" id="191047"/>
    <lineage>
        <taxon>Eukaryota</taxon>
        <taxon>Fungi</taxon>
        <taxon>Dikarya</taxon>
        <taxon>Ascomycota</taxon>
        <taxon>Pezizomycotina</taxon>
        <taxon>Eurotiomycetes</taxon>
        <taxon>Chaetothyriomycetidae</taxon>
        <taxon>Chaetothyriales</taxon>
        <taxon>Trichomeriaceae</taxon>
        <taxon>Knufia</taxon>
    </lineage>
</organism>
<evidence type="ECO:0000313" key="3">
    <source>
        <dbReference type="Proteomes" id="UP001316803"/>
    </source>
</evidence>
<protein>
    <submittedName>
        <fullName evidence="2">Uncharacterized protein</fullName>
    </submittedName>
</protein>
<dbReference type="Proteomes" id="UP001316803">
    <property type="component" value="Unassembled WGS sequence"/>
</dbReference>
<proteinExistence type="predicted"/>
<feature type="compositionally biased region" description="Low complexity" evidence="1">
    <location>
        <begin position="355"/>
        <end position="367"/>
    </location>
</feature>
<reference evidence="2 3" key="1">
    <citation type="submission" date="2022-12" db="EMBL/GenBank/DDBJ databases">
        <title>Genomic features and morphological characterization of a novel Knufia sp. strain isolated from spacecraft assembly facility.</title>
        <authorList>
            <person name="Teixeira M."/>
            <person name="Chander A.M."/>
            <person name="Stajich J.E."/>
            <person name="Venkateswaran K."/>
        </authorList>
    </citation>
    <scope>NUCLEOTIDE SEQUENCE [LARGE SCALE GENOMIC DNA]</scope>
    <source>
        <strain evidence="2 3">FJI-L2-BK-P2</strain>
    </source>
</reference>
<evidence type="ECO:0000313" key="2">
    <source>
        <dbReference type="EMBL" id="KAK5952536.1"/>
    </source>
</evidence>
<keyword evidence="3" id="KW-1185">Reference proteome</keyword>
<feature type="region of interest" description="Disordered" evidence="1">
    <location>
        <begin position="331"/>
        <end position="397"/>
    </location>
</feature>
<feature type="compositionally biased region" description="Polar residues" evidence="1">
    <location>
        <begin position="344"/>
        <end position="354"/>
    </location>
</feature>
<sequence>MGGPREDINDVLDDVIVKINRITDHLRGAGENEAANQFTRDMTATFQSLMNVIAPWDLEQCLMHSCSQQKLMSAKTEPPPRSFSTTPSNTWASVAATEPVADKHGIIKFRPSDAVKRTIEPQEKQEHRHDARDRRVVWVSPWSEMRPLSDISNEMREVGAIYSIAYAPEAQAVCIIFQHAYCAVQFMHNCAEYIGRHGISPFGSEHDVSPGLPYQVNDGLRRMDPPHNERRRLTFARSQLFSNGISEARFRKDIEDIVGPSNIERLWLFNTGNATVVFSAVPLAKMVRETFLKNSRTKRHAYEGVMVSFSHDPCERDLHLVSQIPGHANYIGGNGSDNGNGYSRTRSNTISTDYSNASSRRMSANSSDFQTALKRRNTGSMKPPVDEDGWQTVKKRR</sequence>